<proteinExistence type="predicted"/>
<evidence type="ECO:0000313" key="1">
    <source>
        <dbReference type="EMBL" id="KAJ6431481.1"/>
    </source>
</evidence>
<dbReference type="Proteomes" id="UP001162972">
    <property type="component" value="Chromosome 10"/>
</dbReference>
<dbReference type="AlphaFoldDB" id="A0AAD6KXI1"/>
<keyword evidence="2" id="KW-1185">Reference proteome</keyword>
<gene>
    <name evidence="1" type="ORF">OIU84_018874</name>
</gene>
<protein>
    <submittedName>
        <fullName evidence="1">Uncharacterized protein</fullName>
    </submittedName>
</protein>
<reference evidence="1 2" key="1">
    <citation type="journal article" date="2023" name="Int. J. Mol. Sci.">
        <title>De Novo Assembly and Annotation of 11 Diverse Shrub Willow (Salix) Genomes Reveals Novel Gene Organization in Sex-Linked Regions.</title>
        <authorList>
            <person name="Hyden B."/>
            <person name="Feng K."/>
            <person name="Yates T.B."/>
            <person name="Jawdy S."/>
            <person name="Cereghino C."/>
            <person name="Smart L.B."/>
            <person name="Muchero W."/>
        </authorList>
    </citation>
    <scope>NUCLEOTIDE SEQUENCE [LARGE SCALE GENOMIC DNA]</scope>
    <source>
        <tissue evidence="1">Shoot tip</tissue>
    </source>
</reference>
<name>A0AAD6KXI1_9ROSI</name>
<sequence>MDKASRDDTGETIGVYVKESKVLEEAELFRQATGNVGVVQVYAGDRQDERVIRGWGTVDTSVVAYMWPKPVGCKLVGIRGHSKFPGLESYVSLHELRGCDGKIGWIESLWSDLGEEEHDVDDAAES</sequence>
<accession>A0AAD6KXI1</accession>
<organism evidence="1 2">
    <name type="scientific">Salix udensis</name>
    <dbReference type="NCBI Taxonomy" id="889485"/>
    <lineage>
        <taxon>Eukaryota</taxon>
        <taxon>Viridiplantae</taxon>
        <taxon>Streptophyta</taxon>
        <taxon>Embryophyta</taxon>
        <taxon>Tracheophyta</taxon>
        <taxon>Spermatophyta</taxon>
        <taxon>Magnoliopsida</taxon>
        <taxon>eudicotyledons</taxon>
        <taxon>Gunneridae</taxon>
        <taxon>Pentapetalae</taxon>
        <taxon>rosids</taxon>
        <taxon>fabids</taxon>
        <taxon>Malpighiales</taxon>
        <taxon>Salicaceae</taxon>
        <taxon>Saliceae</taxon>
        <taxon>Salix</taxon>
    </lineage>
</organism>
<comment type="caution">
    <text evidence="1">The sequence shown here is derived from an EMBL/GenBank/DDBJ whole genome shotgun (WGS) entry which is preliminary data.</text>
</comment>
<dbReference type="EMBL" id="JAPFFJ010000003">
    <property type="protein sequence ID" value="KAJ6431481.1"/>
    <property type="molecule type" value="Genomic_DNA"/>
</dbReference>
<evidence type="ECO:0000313" key="2">
    <source>
        <dbReference type="Proteomes" id="UP001162972"/>
    </source>
</evidence>